<dbReference type="AlphaFoldDB" id="A0A9N9I4B0"/>
<evidence type="ECO:0000313" key="1">
    <source>
        <dbReference type="EMBL" id="CAG8719813.1"/>
    </source>
</evidence>
<gene>
    <name evidence="1" type="ORF">FCALED_LOCUS14331</name>
</gene>
<dbReference type="EMBL" id="CAJVPQ010010044">
    <property type="protein sequence ID" value="CAG8719813.1"/>
    <property type="molecule type" value="Genomic_DNA"/>
</dbReference>
<proteinExistence type="predicted"/>
<dbReference type="Proteomes" id="UP000789570">
    <property type="component" value="Unassembled WGS sequence"/>
</dbReference>
<organism evidence="1 2">
    <name type="scientific">Funneliformis caledonium</name>
    <dbReference type="NCBI Taxonomy" id="1117310"/>
    <lineage>
        <taxon>Eukaryota</taxon>
        <taxon>Fungi</taxon>
        <taxon>Fungi incertae sedis</taxon>
        <taxon>Mucoromycota</taxon>
        <taxon>Glomeromycotina</taxon>
        <taxon>Glomeromycetes</taxon>
        <taxon>Glomerales</taxon>
        <taxon>Glomeraceae</taxon>
        <taxon>Funneliformis</taxon>
    </lineage>
</organism>
<keyword evidence="2" id="KW-1185">Reference proteome</keyword>
<protein>
    <submittedName>
        <fullName evidence="1">16166_t:CDS:1</fullName>
    </submittedName>
</protein>
<reference evidence="1" key="1">
    <citation type="submission" date="2021-06" db="EMBL/GenBank/DDBJ databases">
        <authorList>
            <person name="Kallberg Y."/>
            <person name="Tangrot J."/>
            <person name="Rosling A."/>
        </authorList>
    </citation>
    <scope>NUCLEOTIDE SEQUENCE</scope>
    <source>
        <strain evidence="1">UK204</strain>
    </source>
</reference>
<feature type="non-terminal residue" evidence="1">
    <location>
        <position position="1"/>
    </location>
</feature>
<evidence type="ECO:0000313" key="2">
    <source>
        <dbReference type="Proteomes" id="UP000789570"/>
    </source>
</evidence>
<sequence>INPSPKKKCKEKNDILLVAIKMPKAQLCHLPLGFSTAHKLYQFHYCDAVNYLIPSFIIADNPIEILVCSYTYYRSCYSNNGFKCLHCLSFLCNSIDKYVQSLLQSLQKRKEQVVEPENNISCDDNDDKSEPIKYVAYALEEALRKFQQQ</sequence>
<dbReference type="OrthoDB" id="2470265at2759"/>
<comment type="caution">
    <text evidence="1">The sequence shown here is derived from an EMBL/GenBank/DDBJ whole genome shotgun (WGS) entry which is preliminary data.</text>
</comment>
<name>A0A9N9I4B0_9GLOM</name>
<accession>A0A9N9I4B0</accession>